<dbReference type="PROSITE" id="PS50011">
    <property type="entry name" value="PROTEIN_KINASE_DOM"/>
    <property type="match status" value="1"/>
</dbReference>
<dbReference type="GO" id="GO:0005634">
    <property type="term" value="C:nucleus"/>
    <property type="evidence" value="ECO:0007669"/>
    <property type="project" value="TreeGrafter"/>
</dbReference>
<dbReference type="InterPro" id="IPR011009">
    <property type="entry name" value="Kinase-like_dom_sf"/>
</dbReference>
<dbReference type="FunFam" id="3.30.200.20:FF:000009">
    <property type="entry name" value="Glycogen synthase kinase-3 beta"/>
    <property type="match status" value="1"/>
</dbReference>
<evidence type="ECO:0000256" key="9">
    <source>
        <dbReference type="SAM" id="MobiDB-lite"/>
    </source>
</evidence>
<dbReference type="GO" id="GO:0030424">
    <property type="term" value="C:axon"/>
    <property type="evidence" value="ECO:0007669"/>
    <property type="project" value="TreeGrafter"/>
</dbReference>
<dbReference type="GO" id="GO:0004674">
    <property type="term" value="F:protein serine/threonine kinase activity"/>
    <property type="evidence" value="ECO:0007669"/>
    <property type="project" value="UniProtKB-KW"/>
</dbReference>
<dbReference type="InterPro" id="IPR017441">
    <property type="entry name" value="Protein_kinase_ATP_BS"/>
</dbReference>
<sequence length="467" mass="52579">MSSITSTTTSSTQRKQGVDNRIDANNLKVVTVVATRGRGTEISEEISYTDTKVIGNGSFGVVYQAKIVHTNEQIAIKKVLQDKRFKNRELQIMRRLDHQNIVQLKYFFFSSGDKLKEEVYLNLVLEFVPETVYRVARHYTKQKQTIPILYVKLYMYQLFRALAYIHSFGICHRDIKPQNLLLDPETSVLKLCDFGSAKQLIKGEPNVSYICSRYYRAPELIFGAIDYTCYIDVWSSGCVFAELLLGQPIFPGESGVDQLVEIIKVLGTPSREQIRQMNPNYQEFRFPQIKAHPWHKVFRNKTPPMAIDLVCRLLDYTPATRLTPLEACVHAFFDELRDPDTRLPNGPLPPLFNFSQQELNINPTLNSRLIPAHMHGQQPVTTTTTTSGNVVSSTNSTTSINNASATGINTTGAININEKSITPTNHSTNTPPPSVLPTTNMNGPDENNLDEQTTATTSSDLINKDRS</sequence>
<dbReference type="InterPro" id="IPR039192">
    <property type="entry name" value="STKc_GSK3"/>
</dbReference>
<dbReference type="Pfam" id="PF00069">
    <property type="entry name" value="Pkinase"/>
    <property type="match status" value="1"/>
</dbReference>
<keyword evidence="6 7" id="KW-0067">ATP-binding</keyword>
<evidence type="ECO:0000256" key="4">
    <source>
        <dbReference type="ARBA" id="ARBA00022741"/>
    </source>
</evidence>
<gene>
    <name evidence="13" type="ORF">JBS370_LOCUS18440</name>
    <name evidence="12" type="ORF">JXQ802_LOCUS43005</name>
    <name evidence="11" type="ORF">PYM288_LOCUS27923</name>
</gene>
<dbReference type="Proteomes" id="UP000663854">
    <property type="component" value="Unassembled WGS sequence"/>
</dbReference>
<organism evidence="12 14">
    <name type="scientific">Rotaria sordida</name>
    <dbReference type="NCBI Taxonomy" id="392033"/>
    <lineage>
        <taxon>Eukaryota</taxon>
        <taxon>Metazoa</taxon>
        <taxon>Spiralia</taxon>
        <taxon>Gnathifera</taxon>
        <taxon>Rotifera</taxon>
        <taxon>Eurotatoria</taxon>
        <taxon>Bdelloidea</taxon>
        <taxon>Philodinida</taxon>
        <taxon>Philodinidae</taxon>
        <taxon>Rotaria</taxon>
    </lineage>
</organism>
<evidence type="ECO:0000313" key="12">
    <source>
        <dbReference type="EMBL" id="CAF1541859.1"/>
    </source>
</evidence>
<proteinExistence type="inferred from homology"/>
<protein>
    <recommendedName>
        <fullName evidence="10">Protein kinase domain-containing protein</fullName>
    </recommendedName>
</protein>
<accession>A0A815WH01</accession>
<evidence type="ECO:0000256" key="5">
    <source>
        <dbReference type="ARBA" id="ARBA00022777"/>
    </source>
</evidence>
<dbReference type="EMBL" id="CAJNOL010003013">
    <property type="protein sequence ID" value="CAF1541859.1"/>
    <property type="molecule type" value="Genomic_DNA"/>
</dbReference>
<dbReference type="PANTHER" id="PTHR24057:SF0">
    <property type="entry name" value="PROTEIN KINASE SHAGGY-RELATED"/>
    <property type="match status" value="1"/>
</dbReference>
<keyword evidence="2 8" id="KW-0723">Serine/threonine-protein kinase</keyword>
<dbReference type="GO" id="GO:0032436">
    <property type="term" value="P:positive regulation of proteasomal ubiquitin-dependent protein catabolic process"/>
    <property type="evidence" value="ECO:0007669"/>
    <property type="project" value="TreeGrafter"/>
</dbReference>
<dbReference type="SMART" id="SM00220">
    <property type="entry name" value="S_TKc"/>
    <property type="match status" value="1"/>
</dbReference>
<evidence type="ECO:0000313" key="13">
    <source>
        <dbReference type="EMBL" id="CAF3854626.1"/>
    </source>
</evidence>
<dbReference type="GO" id="GO:0070507">
    <property type="term" value="P:regulation of microtubule cytoskeleton organization"/>
    <property type="evidence" value="ECO:0007669"/>
    <property type="project" value="TreeGrafter"/>
</dbReference>
<name>A0A815WH01_9BILA</name>
<dbReference type="SUPFAM" id="SSF56112">
    <property type="entry name" value="Protein kinase-like (PK-like)"/>
    <property type="match status" value="1"/>
</dbReference>
<dbReference type="CDD" id="cd14137">
    <property type="entry name" value="STKc_GSK3"/>
    <property type="match status" value="1"/>
</dbReference>
<evidence type="ECO:0000256" key="7">
    <source>
        <dbReference type="PROSITE-ProRule" id="PRU10141"/>
    </source>
</evidence>
<evidence type="ECO:0000313" key="11">
    <source>
        <dbReference type="EMBL" id="CAF1261868.1"/>
    </source>
</evidence>
<evidence type="ECO:0000256" key="1">
    <source>
        <dbReference type="ARBA" id="ARBA00005527"/>
    </source>
</evidence>
<dbReference type="Gene3D" id="3.30.200.20">
    <property type="entry name" value="Phosphorylase Kinase, domain 1"/>
    <property type="match status" value="1"/>
</dbReference>
<reference evidence="12" key="1">
    <citation type="submission" date="2021-02" db="EMBL/GenBank/DDBJ databases">
        <authorList>
            <person name="Nowell W R."/>
        </authorList>
    </citation>
    <scope>NUCLEOTIDE SEQUENCE</scope>
</reference>
<dbReference type="PANTHER" id="PTHR24057">
    <property type="entry name" value="GLYCOGEN SYNTHASE KINASE-3 ALPHA"/>
    <property type="match status" value="1"/>
</dbReference>
<evidence type="ECO:0000256" key="6">
    <source>
        <dbReference type="ARBA" id="ARBA00022840"/>
    </source>
</evidence>
<feature type="compositionally biased region" description="Polar residues" evidence="9">
    <location>
        <begin position="450"/>
        <end position="461"/>
    </location>
</feature>
<feature type="domain" description="Protein kinase" evidence="10">
    <location>
        <begin position="48"/>
        <end position="333"/>
    </location>
</feature>
<feature type="binding site" evidence="7">
    <location>
        <position position="78"/>
    </location>
    <ligand>
        <name>ATP</name>
        <dbReference type="ChEBI" id="CHEBI:30616"/>
    </ligand>
</feature>
<comment type="caution">
    <text evidence="12">The sequence shown here is derived from an EMBL/GenBank/DDBJ whole genome shotgun (WGS) entry which is preliminary data.</text>
</comment>
<dbReference type="GO" id="GO:0005829">
    <property type="term" value="C:cytosol"/>
    <property type="evidence" value="ECO:0007669"/>
    <property type="project" value="TreeGrafter"/>
</dbReference>
<keyword evidence="14" id="KW-1185">Reference proteome</keyword>
<dbReference type="Proteomes" id="UP000663836">
    <property type="component" value="Unassembled WGS sequence"/>
</dbReference>
<dbReference type="GO" id="GO:0005524">
    <property type="term" value="F:ATP binding"/>
    <property type="evidence" value="ECO:0007669"/>
    <property type="project" value="UniProtKB-UniRule"/>
</dbReference>
<dbReference type="EMBL" id="CAJOBD010002088">
    <property type="protein sequence ID" value="CAF3854626.1"/>
    <property type="molecule type" value="Genomic_DNA"/>
</dbReference>
<dbReference type="InterPro" id="IPR050591">
    <property type="entry name" value="GSK-3"/>
</dbReference>
<dbReference type="EMBL" id="CAJNOH010001940">
    <property type="protein sequence ID" value="CAF1261868.1"/>
    <property type="molecule type" value="Genomic_DNA"/>
</dbReference>
<dbReference type="AlphaFoldDB" id="A0A815WH01"/>
<dbReference type="InterPro" id="IPR008271">
    <property type="entry name" value="Ser/Thr_kinase_AS"/>
</dbReference>
<dbReference type="InterPro" id="IPR000719">
    <property type="entry name" value="Prot_kinase_dom"/>
</dbReference>
<comment type="similarity">
    <text evidence="1">Belongs to the protein kinase superfamily. CMGC Ser/Thr protein kinase family. GSK-3 subfamily.</text>
</comment>
<keyword evidence="5" id="KW-0418">Kinase</keyword>
<dbReference type="PROSITE" id="PS00108">
    <property type="entry name" value="PROTEIN_KINASE_ST"/>
    <property type="match status" value="1"/>
</dbReference>
<evidence type="ECO:0000313" key="14">
    <source>
        <dbReference type="Proteomes" id="UP000663870"/>
    </source>
</evidence>
<dbReference type="Gene3D" id="1.10.510.10">
    <property type="entry name" value="Transferase(Phosphotransferase) domain 1"/>
    <property type="match status" value="1"/>
</dbReference>
<keyword evidence="3" id="KW-0808">Transferase</keyword>
<feature type="region of interest" description="Disordered" evidence="9">
    <location>
        <begin position="420"/>
        <end position="467"/>
    </location>
</feature>
<keyword evidence="4 7" id="KW-0547">Nucleotide-binding</keyword>
<evidence type="ECO:0000256" key="3">
    <source>
        <dbReference type="ARBA" id="ARBA00022679"/>
    </source>
</evidence>
<dbReference type="FunFam" id="1.10.510.10:FF:000055">
    <property type="entry name" value="Glycogen synthase kinase-3 beta"/>
    <property type="match status" value="1"/>
</dbReference>
<dbReference type="GO" id="GO:0030154">
    <property type="term" value="P:cell differentiation"/>
    <property type="evidence" value="ECO:0007669"/>
    <property type="project" value="TreeGrafter"/>
</dbReference>
<evidence type="ECO:0000259" key="10">
    <source>
        <dbReference type="PROSITE" id="PS50011"/>
    </source>
</evidence>
<dbReference type="GO" id="GO:0007165">
    <property type="term" value="P:signal transduction"/>
    <property type="evidence" value="ECO:0007669"/>
    <property type="project" value="TreeGrafter"/>
</dbReference>
<evidence type="ECO:0000256" key="2">
    <source>
        <dbReference type="ARBA" id="ARBA00022527"/>
    </source>
</evidence>
<dbReference type="GO" id="GO:0090090">
    <property type="term" value="P:negative regulation of canonical Wnt signaling pathway"/>
    <property type="evidence" value="ECO:0007669"/>
    <property type="project" value="TreeGrafter"/>
</dbReference>
<dbReference type="PROSITE" id="PS00107">
    <property type="entry name" value="PROTEIN_KINASE_ATP"/>
    <property type="match status" value="1"/>
</dbReference>
<evidence type="ECO:0000256" key="8">
    <source>
        <dbReference type="RuleBase" id="RU000304"/>
    </source>
</evidence>
<dbReference type="Proteomes" id="UP000663870">
    <property type="component" value="Unassembled WGS sequence"/>
</dbReference>